<feature type="transmembrane region" description="Helical" evidence="1">
    <location>
        <begin position="40"/>
        <end position="62"/>
    </location>
</feature>
<feature type="transmembrane region" description="Helical" evidence="1">
    <location>
        <begin position="115"/>
        <end position="135"/>
    </location>
</feature>
<dbReference type="AlphaFoldDB" id="A0A8H7HRB4"/>
<feature type="transmembrane region" description="Helical" evidence="1">
    <location>
        <begin position="15"/>
        <end position="33"/>
    </location>
</feature>
<evidence type="ECO:0000313" key="3">
    <source>
        <dbReference type="Proteomes" id="UP000602905"/>
    </source>
</evidence>
<protein>
    <submittedName>
        <fullName evidence="2">Uncharacterized protein</fullName>
    </submittedName>
</protein>
<reference evidence="2" key="1">
    <citation type="submission" date="2020-09" db="EMBL/GenBank/DDBJ databases">
        <title>Comparative genome analyses of four rice-infecting Rhizoctonia solani isolates reveal extensive enrichment of homogalacturonan modification genes.</title>
        <authorList>
            <person name="Lee D.-Y."/>
            <person name="Jeon J."/>
            <person name="Kim K.-T."/>
            <person name="Cheong K."/>
            <person name="Song H."/>
            <person name="Choi G."/>
            <person name="Ko J."/>
            <person name="Opiyo S.O."/>
            <person name="Zuo S."/>
            <person name="Madhav S."/>
            <person name="Lee Y.-H."/>
            <person name="Wang G.-L."/>
        </authorList>
    </citation>
    <scope>NUCLEOTIDE SEQUENCE</scope>
    <source>
        <strain evidence="2">AG1-IA WGL</strain>
    </source>
</reference>
<evidence type="ECO:0000256" key="1">
    <source>
        <dbReference type="SAM" id="Phobius"/>
    </source>
</evidence>
<keyword evidence="1" id="KW-1133">Transmembrane helix</keyword>
<feature type="transmembrane region" description="Helical" evidence="1">
    <location>
        <begin position="142"/>
        <end position="163"/>
    </location>
</feature>
<comment type="caution">
    <text evidence="2">The sequence shown here is derived from an EMBL/GenBank/DDBJ whole genome shotgun (WGS) entry which is preliminary data.</text>
</comment>
<keyword evidence="1" id="KW-0812">Transmembrane</keyword>
<proteinExistence type="predicted"/>
<feature type="transmembrane region" description="Helical" evidence="1">
    <location>
        <begin position="252"/>
        <end position="271"/>
    </location>
</feature>
<feature type="transmembrane region" description="Helical" evidence="1">
    <location>
        <begin position="216"/>
        <end position="246"/>
    </location>
</feature>
<sequence>MRYKTAVLVGVWTETALWGVFFILYLICVHVLVRKQTLHTIQWIPLSTASLLFMLATIHLALQLRKVYEGLVLCANEPGGPDAYFLGEQPAHPYLLAPILFLDISRWLNVAADGVYITMILVGDLVVIHRCFLIWGNRIRIIILPFILVLCTAASGYAAVWLFTKLPPNGTALEGPLAKCTTITFLLSLATNILTTGLISYRILSTARKVASSVDVRPYIGGLAVVIESAAIYTTALVIYLVIYISRTNAQLISFVFSFNIKGIVPTLIIVRVGLGLTRTCQVDVEGPPSAPSPTYDIHSSTDAPVLHITHLPPSYSPGPRSPHTRDFSGSDATWTEGPDAICLQLRYSQGSVGRSIAPDDISRNSSVSFGLVRTKTTETKK</sequence>
<feature type="transmembrane region" description="Helical" evidence="1">
    <location>
        <begin position="183"/>
        <end position="204"/>
    </location>
</feature>
<gene>
    <name evidence="2" type="ORF">RHS03_04688</name>
</gene>
<accession>A0A8H7HRB4</accession>
<dbReference type="EMBL" id="JACYCD010000051">
    <property type="protein sequence ID" value="KAF8706597.1"/>
    <property type="molecule type" value="Genomic_DNA"/>
</dbReference>
<name>A0A8H7HRB4_9AGAM</name>
<organism evidence="2 3">
    <name type="scientific">Rhizoctonia solani</name>
    <dbReference type="NCBI Taxonomy" id="456999"/>
    <lineage>
        <taxon>Eukaryota</taxon>
        <taxon>Fungi</taxon>
        <taxon>Dikarya</taxon>
        <taxon>Basidiomycota</taxon>
        <taxon>Agaricomycotina</taxon>
        <taxon>Agaricomycetes</taxon>
        <taxon>Cantharellales</taxon>
        <taxon>Ceratobasidiaceae</taxon>
        <taxon>Rhizoctonia</taxon>
    </lineage>
</organism>
<feature type="non-terminal residue" evidence="2">
    <location>
        <position position="382"/>
    </location>
</feature>
<evidence type="ECO:0000313" key="2">
    <source>
        <dbReference type="EMBL" id="KAF8706597.1"/>
    </source>
</evidence>
<keyword evidence="1" id="KW-0472">Membrane</keyword>
<dbReference type="OrthoDB" id="3346544at2759"/>
<dbReference type="Proteomes" id="UP000602905">
    <property type="component" value="Unassembled WGS sequence"/>
</dbReference>